<dbReference type="InterPro" id="IPR001128">
    <property type="entry name" value="Cyt_P450"/>
</dbReference>
<evidence type="ECO:0000256" key="2">
    <source>
        <dbReference type="ARBA" id="ARBA00010617"/>
    </source>
</evidence>
<evidence type="ECO:0000256" key="1">
    <source>
        <dbReference type="ARBA" id="ARBA00001971"/>
    </source>
</evidence>
<keyword evidence="3" id="KW-0560">Oxidoreductase</keyword>
<keyword evidence="3" id="KW-0408">Iron</keyword>
<reference evidence="4" key="1">
    <citation type="submission" date="2021-03" db="EMBL/GenBank/DDBJ databases">
        <title>Genomic analysis provides insights into the functional capacity of soil bacteria communities inhabiting an altitudinal gradient in the Atacama Desert.</title>
        <authorList>
            <person name="Gonzalez M."/>
            <person name="Maldonado J."/>
            <person name="Maza F."/>
            <person name="Hodar C."/>
            <person name="Cortes M."/>
            <person name="Palma R."/>
            <person name="Andreani C."/>
            <person name="Gaete A."/>
            <person name="Vasquez-Dean J."/>
            <person name="Acuna V."/>
            <person name="Aguado M."/>
            <person name="Mandakovic D."/>
            <person name="Latorre M."/>
            <person name="Orellana A."/>
            <person name="Gutierrez R."/>
            <person name="Montecino M."/>
            <person name="Allende M."/>
            <person name="Maass A."/>
            <person name="Cambiazo V."/>
        </authorList>
    </citation>
    <scope>NUCLEOTIDE SEQUENCE</scope>
    <source>
        <strain evidence="4">ISL-25</strain>
    </source>
</reference>
<dbReference type="GO" id="GO:0005506">
    <property type="term" value="F:iron ion binding"/>
    <property type="evidence" value="ECO:0007669"/>
    <property type="project" value="InterPro"/>
</dbReference>
<dbReference type="EMBL" id="JAGGOB010000024">
    <property type="protein sequence ID" value="MBT2329500.1"/>
    <property type="molecule type" value="Genomic_DNA"/>
</dbReference>
<dbReference type="PRINTS" id="PR00385">
    <property type="entry name" value="P450"/>
</dbReference>
<comment type="caution">
    <text evidence="4">The sequence shown here is derived from an EMBL/GenBank/DDBJ whole genome shotgun (WGS) entry which is preliminary data.</text>
</comment>
<keyword evidence="3" id="KW-0503">Monooxygenase</keyword>
<dbReference type="SUPFAM" id="SSF48264">
    <property type="entry name" value="Cytochrome P450"/>
    <property type="match status" value="1"/>
</dbReference>
<sequence>MSTLSSVRSPETAIHYNILSDEFRANPYPTFQGWHKSEGIFYDAQQKYWIAFKYDTVRKLLRDPALTVERYVESSSGDELVYDEKIREMLSIWMLNNDGDRHKQARSSLIPLFTTRALADYEALIREQVARALDVFEAGKGATEIYQEVAFPLPAKIIMSIMGLGELTESRLIDLQRYSDVISTYVGSAGRAPGCIKPTYDVLMEFCDLLMQSLSNRPANFDKTLTARLIEIYGDGTTREELHATLSNIILFIVSGFETTTNLILNTFMALAKNPGIEDSLRKDPSLIDSFVEETLRIYPPVNRTARKARETIEIDGVCISPQDLVILFMGAANRDPEVFPEPDSFKLVRPELKENQALSFGYGPHLCIGRMLSLLELRIFYQELLARFSSLNVDINTLKWRDNSIFKGIQALEASPLK</sequence>
<dbReference type="GO" id="GO:0004497">
    <property type="term" value="F:monooxygenase activity"/>
    <property type="evidence" value="ECO:0007669"/>
    <property type="project" value="UniProtKB-KW"/>
</dbReference>
<comment type="similarity">
    <text evidence="2 3">Belongs to the cytochrome P450 family.</text>
</comment>
<dbReference type="RefSeq" id="WP_214918755.1">
    <property type="nucleotide sequence ID" value="NZ_JAGGNX010000008.1"/>
</dbReference>
<name>A0A944HCG1_PSEFL</name>
<dbReference type="PANTHER" id="PTHR46696">
    <property type="entry name" value="P450, PUTATIVE (EUROFUNG)-RELATED"/>
    <property type="match status" value="1"/>
</dbReference>
<comment type="cofactor">
    <cofactor evidence="1">
        <name>heme</name>
        <dbReference type="ChEBI" id="CHEBI:30413"/>
    </cofactor>
</comment>
<dbReference type="PROSITE" id="PS00086">
    <property type="entry name" value="CYTOCHROME_P450"/>
    <property type="match status" value="1"/>
</dbReference>
<dbReference type="Pfam" id="PF00067">
    <property type="entry name" value="p450"/>
    <property type="match status" value="1"/>
</dbReference>
<evidence type="ECO:0000313" key="5">
    <source>
        <dbReference type="Proteomes" id="UP000692896"/>
    </source>
</evidence>
<dbReference type="GO" id="GO:0020037">
    <property type="term" value="F:heme binding"/>
    <property type="evidence" value="ECO:0007669"/>
    <property type="project" value="InterPro"/>
</dbReference>
<dbReference type="Gene3D" id="1.10.630.10">
    <property type="entry name" value="Cytochrome P450"/>
    <property type="match status" value="1"/>
</dbReference>
<dbReference type="GO" id="GO:0016705">
    <property type="term" value="F:oxidoreductase activity, acting on paired donors, with incorporation or reduction of molecular oxygen"/>
    <property type="evidence" value="ECO:0007669"/>
    <property type="project" value="InterPro"/>
</dbReference>
<gene>
    <name evidence="4" type="ORF">J7E47_12295</name>
</gene>
<dbReference type="AlphaFoldDB" id="A0A944HCG1"/>
<dbReference type="InterPro" id="IPR002397">
    <property type="entry name" value="Cyt_P450_B"/>
</dbReference>
<organism evidence="4 5">
    <name type="scientific">Pseudomonas fluorescens</name>
    <dbReference type="NCBI Taxonomy" id="294"/>
    <lineage>
        <taxon>Bacteria</taxon>
        <taxon>Pseudomonadati</taxon>
        <taxon>Pseudomonadota</taxon>
        <taxon>Gammaproteobacteria</taxon>
        <taxon>Pseudomonadales</taxon>
        <taxon>Pseudomonadaceae</taxon>
        <taxon>Pseudomonas</taxon>
    </lineage>
</organism>
<keyword evidence="3" id="KW-0479">Metal-binding</keyword>
<protein>
    <submittedName>
        <fullName evidence="4">Cytochrome P450</fullName>
    </submittedName>
</protein>
<dbReference type="InterPro" id="IPR036396">
    <property type="entry name" value="Cyt_P450_sf"/>
</dbReference>
<dbReference type="InterPro" id="IPR017972">
    <property type="entry name" value="Cyt_P450_CS"/>
</dbReference>
<dbReference type="PANTHER" id="PTHR46696:SF1">
    <property type="entry name" value="CYTOCHROME P450 YJIB-RELATED"/>
    <property type="match status" value="1"/>
</dbReference>
<evidence type="ECO:0000313" key="4">
    <source>
        <dbReference type="EMBL" id="MBT2329500.1"/>
    </source>
</evidence>
<proteinExistence type="inferred from homology"/>
<accession>A0A944HCG1</accession>
<evidence type="ECO:0000256" key="3">
    <source>
        <dbReference type="RuleBase" id="RU000461"/>
    </source>
</evidence>
<keyword evidence="3" id="KW-0349">Heme</keyword>
<dbReference type="Proteomes" id="UP000692896">
    <property type="component" value="Unassembled WGS sequence"/>
</dbReference>
<dbReference type="PRINTS" id="PR00359">
    <property type="entry name" value="BP450"/>
</dbReference>